<keyword evidence="2" id="KW-0863">Zinc-finger</keyword>
<dbReference type="Proteomes" id="UP000265520">
    <property type="component" value="Unassembled WGS sequence"/>
</dbReference>
<feature type="region of interest" description="Disordered" evidence="1">
    <location>
        <begin position="1"/>
        <end position="22"/>
    </location>
</feature>
<keyword evidence="3" id="KW-1185">Reference proteome</keyword>
<accession>A0A392SLA8</accession>
<protein>
    <submittedName>
        <fullName evidence="2">Zinc-finger of monoamine-oxidase A repressor R1</fullName>
    </submittedName>
</protein>
<comment type="caution">
    <text evidence="2">The sequence shown here is derived from an EMBL/GenBank/DDBJ whole genome shotgun (WGS) entry which is preliminary data.</text>
</comment>
<organism evidence="2 3">
    <name type="scientific">Trifolium medium</name>
    <dbReference type="NCBI Taxonomy" id="97028"/>
    <lineage>
        <taxon>Eukaryota</taxon>
        <taxon>Viridiplantae</taxon>
        <taxon>Streptophyta</taxon>
        <taxon>Embryophyta</taxon>
        <taxon>Tracheophyta</taxon>
        <taxon>Spermatophyta</taxon>
        <taxon>Magnoliopsida</taxon>
        <taxon>eudicotyledons</taxon>
        <taxon>Gunneridae</taxon>
        <taxon>Pentapetalae</taxon>
        <taxon>rosids</taxon>
        <taxon>fabids</taxon>
        <taxon>Fabales</taxon>
        <taxon>Fabaceae</taxon>
        <taxon>Papilionoideae</taxon>
        <taxon>50 kb inversion clade</taxon>
        <taxon>NPAAA clade</taxon>
        <taxon>Hologalegina</taxon>
        <taxon>IRL clade</taxon>
        <taxon>Trifolieae</taxon>
        <taxon>Trifolium</taxon>
    </lineage>
</organism>
<dbReference type="EMBL" id="LXQA010404811">
    <property type="protein sequence ID" value="MCI49678.1"/>
    <property type="molecule type" value="Genomic_DNA"/>
</dbReference>
<reference evidence="2 3" key="1">
    <citation type="journal article" date="2018" name="Front. Plant Sci.">
        <title>Red Clover (Trifolium pratense) and Zigzag Clover (T. medium) - A Picture of Genomic Similarities and Differences.</title>
        <authorList>
            <person name="Dluhosova J."/>
            <person name="Istvanek J."/>
            <person name="Nedelnik J."/>
            <person name="Repkova J."/>
        </authorList>
    </citation>
    <scope>NUCLEOTIDE SEQUENCE [LARGE SCALE GENOMIC DNA]</scope>
    <source>
        <strain evidence="3">cv. 10/8</strain>
        <tissue evidence="2">Leaf</tissue>
    </source>
</reference>
<keyword evidence="2" id="KW-0862">Zinc</keyword>
<proteinExistence type="predicted"/>
<evidence type="ECO:0000313" key="3">
    <source>
        <dbReference type="Proteomes" id="UP000265520"/>
    </source>
</evidence>
<evidence type="ECO:0000256" key="1">
    <source>
        <dbReference type="SAM" id="MobiDB-lite"/>
    </source>
</evidence>
<feature type="non-terminal residue" evidence="2">
    <location>
        <position position="69"/>
    </location>
</feature>
<name>A0A392SLA8_9FABA</name>
<evidence type="ECO:0000313" key="2">
    <source>
        <dbReference type="EMBL" id="MCI49678.1"/>
    </source>
</evidence>
<sequence>AKIAEEKKAAKSKVAEAKEKERSLKQQLQDEMAKAVISNGNNLSISEYDALVSKIKSEAAKAHTELLEA</sequence>
<feature type="non-terminal residue" evidence="2">
    <location>
        <position position="1"/>
    </location>
</feature>
<dbReference type="AlphaFoldDB" id="A0A392SLA8"/>
<dbReference type="GO" id="GO:0008270">
    <property type="term" value="F:zinc ion binding"/>
    <property type="evidence" value="ECO:0007669"/>
    <property type="project" value="UniProtKB-KW"/>
</dbReference>
<keyword evidence="2" id="KW-0479">Metal-binding</keyword>